<organism evidence="1 2">
    <name type="scientific">Roseobacter cerasinus</name>
    <dbReference type="NCBI Taxonomy" id="2602289"/>
    <lineage>
        <taxon>Bacteria</taxon>
        <taxon>Pseudomonadati</taxon>
        <taxon>Pseudomonadota</taxon>
        <taxon>Alphaproteobacteria</taxon>
        <taxon>Rhodobacterales</taxon>
        <taxon>Roseobacteraceae</taxon>
        <taxon>Roseobacter</taxon>
    </lineage>
</organism>
<dbReference type="SUPFAM" id="SSF48150">
    <property type="entry name" value="DNA-glycosylase"/>
    <property type="match status" value="1"/>
</dbReference>
<accession>A0A640VUX9</accession>
<dbReference type="RefSeq" id="WP_159976309.1">
    <property type="nucleotide sequence ID" value="NZ_BLIV01000003.1"/>
</dbReference>
<evidence type="ECO:0000313" key="1">
    <source>
        <dbReference type="EMBL" id="GFE50036.1"/>
    </source>
</evidence>
<dbReference type="InterPro" id="IPR011257">
    <property type="entry name" value="DNA_glycosylase"/>
</dbReference>
<keyword evidence="2" id="KW-1185">Reference proteome</keyword>
<comment type="caution">
    <text evidence="1">The sequence shown here is derived from an EMBL/GenBank/DDBJ whole genome shotgun (WGS) entry which is preliminary data.</text>
</comment>
<dbReference type="OrthoDB" id="9795156at2"/>
<sequence length="222" mass="24195">MRSLDEILAISVERKGSEAAILQDIDPPKSAEALAAIPDDRWLSAMSKAIFCAGFNWKVVDNMWPGFETAFKGFDPAACAMMDDAWFDRLVTDTSIVRHGPKIRAVQENAVYVQEQSAEHGSFGAFMASWPAEGFVDLLAHLKSEGTRLGGTTGQYVLRVMGVDGFLLSRDVVARLIAEGVIDKQPTSKSAMRAVQAAFLEWHQSSGRSLTEISRILATSIG</sequence>
<dbReference type="InterPro" id="IPR052891">
    <property type="entry name" value="DNA-3mA_glycosylase"/>
</dbReference>
<dbReference type="Pfam" id="PF03352">
    <property type="entry name" value="Adenine_glyco"/>
    <property type="match status" value="1"/>
</dbReference>
<dbReference type="Proteomes" id="UP000436522">
    <property type="component" value="Unassembled WGS sequence"/>
</dbReference>
<dbReference type="PANTHER" id="PTHR30037:SF3">
    <property type="entry name" value="BLR0857 PROTEIN"/>
    <property type="match status" value="1"/>
</dbReference>
<dbReference type="Gene3D" id="1.10.340.30">
    <property type="entry name" value="Hypothetical protein, domain 2"/>
    <property type="match status" value="1"/>
</dbReference>
<proteinExistence type="predicted"/>
<evidence type="ECO:0000313" key="2">
    <source>
        <dbReference type="Proteomes" id="UP000436522"/>
    </source>
</evidence>
<gene>
    <name evidence="1" type="ORF">So717_17890</name>
</gene>
<reference evidence="1 2" key="1">
    <citation type="submission" date="2019-12" db="EMBL/GenBank/DDBJ databases">
        <title>Roseobacter cerasinus sp. nov., isolated from seawater around aquaculture.</title>
        <authorList>
            <person name="Muramatsu S."/>
            <person name="Takabe Y."/>
            <person name="Mori K."/>
            <person name="Takaichi S."/>
            <person name="Hanada S."/>
        </authorList>
    </citation>
    <scope>NUCLEOTIDE SEQUENCE [LARGE SCALE GENOMIC DNA]</scope>
    <source>
        <strain evidence="1 2">AI77</strain>
    </source>
</reference>
<name>A0A640VUX9_9RHOB</name>
<dbReference type="InterPro" id="IPR005019">
    <property type="entry name" value="Adenine_glyco"/>
</dbReference>
<dbReference type="GO" id="GO:0006284">
    <property type="term" value="P:base-excision repair"/>
    <property type="evidence" value="ECO:0007669"/>
    <property type="project" value="InterPro"/>
</dbReference>
<dbReference type="GO" id="GO:0008725">
    <property type="term" value="F:DNA-3-methyladenine glycosylase activity"/>
    <property type="evidence" value="ECO:0007669"/>
    <property type="project" value="InterPro"/>
</dbReference>
<dbReference type="EMBL" id="BLIV01000003">
    <property type="protein sequence ID" value="GFE50036.1"/>
    <property type="molecule type" value="Genomic_DNA"/>
</dbReference>
<dbReference type="AlphaFoldDB" id="A0A640VUX9"/>
<protein>
    <submittedName>
        <fullName evidence="1">3-methyladenine DNA glycosylase</fullName>
    </submittedName>
</protein>
<dbReference type="PANTHER" id="PTHR30037">
    <property type="entry name" value="DNA-3-METHYLADENINE GLYCOSYLASE 1"/>
    <property type="match status" value="1"/>
</dbReference>